<evidence type="ECO:0000313" key="3">
    <source>
        <dbReference type="EMBL" id="CEM25903.1"/>
    </source>
</evidence>
<accession>A0A0G4GB66</accession>
<feature type="domain" description="C2" evidence="2">
    <location>
        <begin position="457"/>
        <end position="603"/>
    </location>
</feature>
<dbReference type="PANTHER" id="PTHR10774:SF190">
    <property type="entry name" value="C2 CALCIUM_LIPID-BINDING ENDONUCLEASE_EXONUCLEASE_PHOSPHATASE-RELATED"/>
    <property type="match status" value="1"/>
</dbReference>
<reference evidence="3" key="1">
    <citation type="submission" date="2014-11" db="EMBL/GenBank/DDBJ databases">
        <authorList>
            <person name="Otto D Thomas"/>
            <person name="Naeem Raeece"/>
        </authorList>
    </citation>
    <scope>NUCLEOTIDE SEQUENCE</scope>
</reference>
<name>A0A0G4GB66_9ALVE</name>
<feature type="transmembrane region" description="Helical" evidence="1">
    <location>
        <begin position="64"/>
        <end position="81"/>
    </location>
</feature>
<dbReference type="PANTHER" id="PTHR10774">
    <property type="entry name" value="EXTENDED SYNAPTOTAGMIN-RELATED"/>
    <property type="match status" value="1"/>
</dbReference>
<dbReference type="Pfam" id="PF00168">
    <property type="entry name" value="C2"/>
    <property type="match status" value="2"/>
</dbReference>
<keyword evidence="1" id="KW-0472">Membrane</keyword>
<dbReference type="PRINTS" id="PR00360">
    <property type="entry name" value="C2DOMAIN"/>
</dbReference>
<gene>
    <name evidence="3" type="ORF">Cvel_4422</name>
</gene>
<dbReference type="Gene3D" id="2.60.40.150">
    <property type="entry name" value="C2 domain"/>
    <property type="match status" value="2"/>
</dbReference>
<evidence type="ECO:0000259" key="2">
    <source>
        <dbReference type="PROSITE" id="PS50004"/>
    </source>
</evidence>
<protein>
    <recommendedName>
        <fullName evidence="2">C2 domain-containing protein</fullName>
    </recommendedName>
</protein>
<dbReference type="InterPro" id="IPR045050">
    <property type="entry name" value="Synaptotagmin_plant"/>
</dbReference>
<dbReference type="AlphaFoldDB" id="A0A0G4GB66"/>
<dbReference type="SUPFAM" id="SSF49562">
    <property type="entry name" value="C2 domain (Calcium/lipid-binding domain, CaLB)"/>
    <property type="match status" value="2"/>
</dbReference>
<keyword evidence="1" id="KW-0812">Transmembrane</keyword>
<dbReference type="InterPro" id="IPR000008">
    <property type="entry name" value="C2_dom"/>
</dbReference>
<dbReference type="VEuPathDB" id="CryptoDB:Cvel_4422"/>
<dbReference type="PROSITE" id="PS50004">
    <property type="entry name" value="C2"/>
    <property type="match status" value="2"/>
</dbReference>
<evidence type="ECO:0000256" key="1">
    <source>
        <dbReference type="SAM" id="Phobius"/>
    </source>
</evidence>
<dbReference type="SMART" id="SM00239">
    <property type="entry name" value="C2"/>
    <property type="match status" value="2"/>
</dbReference>
<keyword evidence="1" id="KW-1133">Transmembrane helix</keyword>
<dbReference type="GO" id="GO:0008289">
    <property type="term" value="F:lipid binding"/>
    <property type="evidence" value="ECO:0007669"/>
    <property type="project" value="InterPro"/>
</dbReference>
<sequence length="659" mass="75356">MAPKATESPPPPLTPEDFSNVKSLFSVSTQSGVLKEAWAHNKKAVFALTGFLVVSFFVARWRILGLWSFLAVCGIVLYSSYRCEVNKIRRAQTWLKFSSCLRQMGDSYQHDPAWLNAIISEIWPYFSKHLARQLKQQIPAIINASLSSEEAKEAEQEQKKGRSASAKSKKKSGWRVACDEFDLGHTPMQILDIHDFASVAQRFTLDLDFDLRLTGRIMMSIWMGNHCLGGVAIEKIHMKSKARIILSHFVPHPPYFAVLRFCFVGEPFFDLNLKALGVSDFFSDTIERTVVKEVLPMFVYPRNLLIKLLPDELIKKLCGVKDPAHMEDMEPEGRLKVKLCRGIKLPKSDFLGQSDPYAVLHVGDPRPGKVRKSHTKWKTLNPVWEQEFSFHIVDIAVQNLFIEVWDRDTLDADDLLGTTSISLNFLKAQGKSKKKYDLTLKESPGPRGAVELQLEWEPYRNQFDTSEPKKVEKKDERIFGELTLQIHSAKDVPKADMNGKCDPFVEVTLVQCNASTLSKQRIHDDQLKDVPEELKWKTEVCKKTLNPEWKNTRNSFHCDDARYCVLLLELLDKDMMGSEKLGWVQIPVIAALPPEKYAWPTWLQQKVSLADRTQALMPNFVKKTESNQWELTLNEMGKGKKFDLTDTRLYVSLDFRSGT</sequence>
<proteinExistence type="predicted"/>
<organism evidence="3">
    <name type="scientific">Chromera velia CCMP2878</name>
    <dbReference type="NCBI Taxonomy" id="1169474"/>
    <lineage>
        <taxon>Eukaryota</taxon>
        <taxon>Sar</taxon>
        <taxon>Alveolata</taxon>
        <taxon>Colpodellida</taxon>
        <taxon>Chromeraceae</taxon>
        <taxon>Chromera</taxon>
    </lineage>
</organism>
<feature type="domain" description="C2" evidence="2">
    <location>
        <begin position="316"/>
        <end position="436"/>
    </location>
</feature>
<dbReference type="InterPro" id="IPR035892">
    <property type="entry name" value="C2_domain_sf"/>
</dbReference>
<feature type="transmembrane region" description="Helical" evidence="1">
    <location>
        <begin position="44"/>
        <end position="59"/>
    </location>
</feature>
<dbReference type="CDD" id="cd00030">
    <property type="entry name" value="C2"/>
    <property type="match status" value="2"/>
</dbReference>
<dbReference type="EMBL" id="CDMZ01001026">
    <property type="protein sequence ID" value="CEM25903.1"/>
    <property type="molecule type" value="Genomic_DNA"/>
</dbReference>
<dbReference type="GO" id="GO:0005783">
    <property type="term" value="C:endoplasmic reticulum"/>
    <property type="evidence" value="ECO:0007669"/>
    <property type="project" value="TreeGrafter"/>
</dbReference>